<dbReference type="Gene3D" id="1.10.287.110">
    <property type="entry name" value="DnaJ domain"/>
    <property type="match status" value="1"/>
</dbReference>
<reference evidence="3 4" key="1">
    <citation type="submission" date="2018-05" db="EMBL/GenBank/DDBJ databases">
        <title>Genome sequencing and assembly of the regulated plant pathogen Lachnellula willkommii and related sister species for the development of diagnostic species identification markers.</title>
        <authorList>
            <person name="Giroux E."/>
            <person name="Bilodeau G."/>
        </authorList>
    </citation>
    <scope>NUCLEOTIDE SEQUENCE [LARGE SCALE GENOMIC DNA]</scope>
    <source>
        <strain evidence="3 4">CBS 268.59</strain>
    </source>
</reference>
<protein>
    <submittedName>
        <fullName evidence="3">Chaperone protein DnaJ</fullName>
    </submittedName>
</protein>
<dbReference type="EMBL" id="QGMK01003227">
    <property type="protein sequence ID" value="TVY53648.1"/>
    <property type="molecule type" value="Genomic_DNA"/>
</dbReference>
<feature type="compositionally biased region" description="Basic and acidic residues" evidence="1">
    <location>
        <begin position="227"/>
        <end position="269"/>
    </location>
</feature>
<dbReference type="SMART" id="SM00271">
    <property type="entry name" value="DnaJ"/>
    <property type="match status" value="1"/>
</dbReference>
<dbReference type="OrthoDB" id="10250354at2759"/>
<feature type="non-terminal residue" evidence="3">
    <location>
        <position position="614"/>
    </location>
</feature>
<feature type="compositionally biased region" description="Basic and acidic residues" evidence="1">
    <location>
        <begin position="597"/>
        <end position="614"/>
    </location>
</feature>
<feature type="compositionally biased region" description="Polar residues" evidence="1">
    <location>
        <begin position="438"/>
        <end position="447"/>
    </location>
</feature>
<dbReference type="SUPFAM" id="SSF46565">
    <property type="entry name" value="Chaperone J-domain"/>
    <property type="match status" value="1"/>
</dbReference>
<dbReference type="PRINTS" id="PR00625">
    <property type="entry name" value="JDOMAIN"/>
</dbReference>
<dbReference type="FunFam" id="1.10.287.110:FF:000073">
    <property type="entry name" value="DnaJ domain protein"/>
    <property type="match status" value="1"/>
</dbReference>
<dbReference type="InterPro" id="IPR018253">
    <property type="entry name" value="DnaJ_domain_CS"/>
</dbReference>
<gene>
    <name evidence="3" type="primary">dnaJ_0</name>
    <name evidence="3" type="ORF">LSUE1_G010331</name>
</gene>
<proteinExistence type="predicted"/>
<dbReference type="InterPro" id="IPR050817">
    <property type="entry name" value="DjlA_DnaK_co-chaperone"/>
</dbReference>
<feature type="compositionally biased region" description="Basic and acidic residues" evidence="1">
    <location>
        <begin position="387"/>
        <end position="396"/>
    </location>
</feature>
<dbReference type="Pfam" id="PF00226">
    <property type="entry name" value="DnaJ"/>
    <property type="match status" value="1"/>
</dbReference>
<keyword evidence="4" id="KW-1185">Reference proteome</keyword>
<dbReference type="AlphaFoldDB" id="A0A8T9BQP2"/>
<comment type="caution">
    <text evidence="3">The sequence shown here is derived from an EMBL/GenBank/DDBJ whole genome shotgun (WGS) entry which is preliminary data.</text>
</comment>
<accession>A0A8T9BQP2</accession>
<organism evidence="3 4">
    <name type="scientific">Lachnellula suecica</name>
    <dbReference type="NCBI Taxonomy" id="602035"/>
    <lineage>
        <taxon>Eukaryota</taxon>
        <taxon>Fungi</taxon>
        <taxon>Dikarya</taxon>
        <taxon>Ascomycota</taxon>
        <taxon>Pezizomycotina</taxon>
        <taxon>Leotiomycetes</taxon>
        <taxon>Helotiales</taxon>
        <taxon>Lachnaceae</taxon>
        <taxon>Lachnellula</taxon>
    </lineage>
</organism>
<feature type="compositionally biased region" description="Basic and acidic residues" evidence="1">
    <location>
        <begin position="486"/>
        <end position="504"/>
    </location>
</feature>
<sequence length="614" mass="70318">MALTLPPDPYKALGVSKDAQLPEIRSAHRKLVLKCHPDKVQDAALKAVKQDEFQKVQQAYELLSDDSRRVAYDEQVKLFELRKEMGRGNPTPRSNPFEYEIRTAEPRANSYARTKPSPQASPKVYSHTPPRSYEDVLYEEPRSGPRKTASYESTDRKRTSTREEERRKHEDDERRRQKLEKESKHAAHSKEKKSRDKDKRRGTEEKYSRSAYVQDEPEDYPIPPPRSSEKKSSRHKMEDEMRAREEELKRATIKEAPLHSKWDMHKENAGKYMQAAKRRVQPTAEEEFVHPGPPRRAETFTAATFNVRHVAPPVDEDTVRRSSARKESRRSSETPTRTREKSSKGSSRRSPPADAYIVEPPSPPPVPRKPTLQTHSSAPPNSAAFSSRDKPSRSKTTDYPPRDAMPPLPRAATFTSGDRKDRSRERGSRLKKAVEYSSAESDSDSPVQPQRRSYSPARRPAAPPEPTRYIIDNGRSVPITRHHRSDLHDLNEEVYQRDRSESPHGGRKSRERPSTTRNASTDRPRHIDIPIRSQSQNYYPPGEPVIMNTSRPKMPPRESGHRSTRGSGGNGGYFGDVQYAPTYTPDKVIYSSSPADIYRRGSDPRDHYYPHPGR</sequence>
<feature type="compositionally biased region" description="Low complexity" evidence="1">
    <location>
        <begin position="448"/>
        <end position="460"/>
    </location>
</feature>
<evidence type="ECO:0000259" key="2">
    <source>
        <dbReference type="PROSITE" id="PS50076"/>
    </source>
</evidence>
<feature type="region of interest" description="Disordered" evidence="1">
    <location>
        <begin position="82"/>
        <end position="614"/>
    </location>
</feature>
<feature type="domain" description="J" evidence="2">
    <location>
        <begin position="8"/>
        <end position="76"/>
    </location>
</feature>
<dbReference type="Proteomes" id="UP000469558">
    <property type="component" value="Unassembled WGS sequence"/>
</dbReference>
<evidence type="ECO:0000313" key="3">
    <source>
        <dbReference type="EMBL" id="TVY53648.1"/>
    </source>
</evidence>
<dbReference type="PANTHER" id="PTHR24074">
    <property type="entry name" value="CO-CHAPERONE PROTEIN DJLA"/>
    <property type="match status" value="1"/>
</dbReference>
<dbReference type="InterPro" id="IPR001623">
    <property type="entry name" value="DnaJ_domain"/>
</dbReference>
<evidence type="ECO:0000313" key="4">
    <source>
        <dbReference type="Proteomes" id="UP000469558"/>
    </source>
</evidence>
<dbReference type="PROSITE" id="PS00636">
    <property type="entry name" value="DNAJ_1"/>
    <property type="match status" value="1"/>
</dbReference>
<dbReference type="PROSITE" id="PS50076">
    <property type="entry name" value="DNAJ_2"/>
    <property type="match status" value="1"/>
</dbReference>
<feature type="compositionally biased region" description="Basic and acidic residues" evidence="1">
    <location>
        <begin position="417"/>
        <end position="434"/>
    </location>
</feature>
<dbReference type="InterPro" id="IPR036869">
    <property type="entry name" value="J_dom_sf"/>
</dbReference>
<feature type="compositionally biased region" description="Basic and acidic residues" evidence="1">
    <location>
        <begin position="153"/>
        <end position="208"/>
    </location>
</feature>
<evidence type="ECO:0000256" key="1">
    <source>
        <dbReference type="SAM" id="MobiDB-lite"/>
    </source>
</evidence>
<feature type="compositionally biased region" description="Low complexity" evidence="1">
    <location>
        <begin position="376"/>
        <end position="386"/>
    </location>
</feature>
<dbReference type="CDD" id="cd06257">
    <property type="entry name" value="DnaJ"/>
    <property type="match status" value="1"/>
</dbReference>
<feature type="compositionally biased region" description="Basic and acidic residues" evidence="1">
    <location>
        <begin position="317"/>
        <end position="343"/>
    </location>
</feature>
<name>A0A8T9BQP2_9HELO</name>
<feature type="compositionally biased region" description="Basic and acidic residues" evidence="1">
    <location>
        <begin position="520"/>
        <end position="529"/>
    </location>
</feature>